<feature type="domain" description="Phenol hydroxylase-like C-terminal dimerisation" evidence="6">
    <location>
        <begin position="458"/>
        <end position="635"/>
    </location>
</feature>
<dbReference type="InterPro" id="IPR036249">
    <property type="entry name" value="Thioredoxin-like_sf"/>
</dbReference>
<evidence type="ECO:0000256" key="1">
    <source>
        <dbReference type="ARBA" id="ARBA00007801"/>
    </source>
</evidence>
<evidence type="ECO:0000259" key="6">
    <source>
        <dbReference type="Pfam" id="PF07976"/>
    </source>
</evidence>
<dbReference type="InterPro" id="IPR036188">
    <property type="entry name" value="FAD/NAD-bd_sf"/>
</dbReference>
<dbReference type="InterPro" id="IPR012941">
    <property type="entry name" value="Phe_hydrox_C_dim_dom"/>
</dbReference>
<keyword evidence="2" id="KW-0285">Flavoprotein</keyword>
<proteinExistence type="inferred from homology"/>
<dbReference type="InterPro" id="IPR002938">
    <property type="entry name" value="FAD-bd"/>
</dbReference>
<dbReference type="PRINTS" id="PR00420">
    <property type="entry name" value="RNGMNOXGNASE"/>
</dbReference>
<name>A0ABR3GQQ1_9PEZI</name>
<evidence type="ECO:0008006" key="9">
    <source>
        <dbReference type="Google" id="ProtNLM"/>
    </source>
</evidence>
<dbReference type="InterPro" id="IPR038220">
    <property type="entry name" value="PHOX_C_sf"/>
</dbReference>
<gene>
    <name evidence="7" type="ORF">Q9L58_002824</name>
</gene>
<dbReference type="EMBL" id="JBBBZM010000025">
    <property type="protein sequence ID" value="KAL0638208.1"/>
    <property type="molecule type" value="Genomic_DNA"/>
</dbReference>
<dbReference type="Gene3D" id="3.50.50.60">
    <property type="entry name" value="FAD/NAD(P)-binding domain"/>
    <property type="match status" value="1"/>
</dbReference>
<feature type="domain" description="FAD-binding" evidence="5">
    <location>
        <begin position="41"/>
        <end position="418"/>
    </location>
</feature>
<protein>
    <recommendedName>
        <fullName evidence="9">Phenol 2-monooxygenase</fullName>
    </recommendedName>
</protein>
<dbReference type="Pfam" id="PF01494">
    <property type="entry name" value="FAD_binding_3"/>
    <property type="match status" value="1"/>
</dbReference>
<reference evidence="7 8" key="1">
    <citation type="submission" date="2024-02" db="EMBL/GenBank/DDBJ databases">
        <title>Discinaceae phylogenomics.</title>
        <authorList>
            <person name="Dirks A.C."/>
            <person name="James T.Y."/>
        </authorList>
    </citation>
    <scope>NUCLEOTIDE SEQUENCE [LARGE SCALE GENOMIC DNA]</scope>
    <source>
        <strain evidence="7 8">ACD0624</strain>
    </source>
</reference>
<evidence type="ECO:0000259" key="5">
    <source>
        <dbReference type="Pfam" id="PF01494"/>
    </source>
</evidence>
<dbReference type="InterPro" id="IPR050641">
    <property type="entry name" value="RIFMO-like"/>
</dbReference>
<evidence type="ECO:0000256" key="4">
    <source>
        <dbReference type="ARBA" id="ARBA00023002"/>
    </source>
</evidence>
<keyword evidence="8" id="KW-1185">Reference proteome</keyword>
<dbReference type="PANTHER" id="PTHR43004">
    <property type="entry name" value="TRK SYSTEM POTASSIUM UPTAKE PROTEIN"/>
    <property type="match status" value="1"/>
</dbReference>
<comment type="caution">
    <text evidence="7">The sequence shown here is derived from an EMBL/GenBank/DDBJ whole genome shotgun (WGS) entry which is preliminary data.</text>
</comment>
<dbReference type="Gene3D" id="3.30.9.10">
    <property type="entry name" value="D-Amino Acid Oxidase, subunit A, domain 2"/>
    <property type="match status" value="1"/>
</dbReference>
<dbReference type="PANTHER" id="PTHR43004:SF15">
    <property type="entry name" value="MONOOXYGENASE, PUTATIVE (AFU_ORTHOLOGUE AFUA_6G03030)-RELATED"/>
    <property type="match status" value="1"/>
</dbReference>
<accession>A0ABR3GQQ1</accession>
<evidence type="ECO:0000256" key="3">
    <source>
        <dbReference type="ARBA" id="ARBA00022827"/>
    </source>
</evidence>
<keyword evidence="3" id="KW-0274">FAD</keyword>
<dbReference type="Pfam" id="PF07976">
    <property type="entry name" value="Phe_hydrox_dim"/>
    <property type="match status" value="1"/>
</dbReference>
<dbReference type="SUPFAM" id="SSF54373">
    <property type="entry name" value="FAD-linked reductases, C-terminal domain"/>
    <property type="match status" value="1"/>
</dbReference>
<dbReference type="SUPFAM" id="SSF52833">
    <property type="entry name" value="Thioredoxin-like"/>
    <property type="match status" value="1"/>
</dbReference>
<comment type="similarity">
    <text evidence="1">Belongs to the PheA/TfdB FAD monooxygenase family.</text>
</comment>
<dbReference type="CDD" id="cd02979">
    <property type="entry name" value="PHOX_C"/>
    <property type="match status" value="1"/>
</dbReference>
<dbReference type="Proteomes" id="UP001447188">
    <property type="component" value="Unassembled WGS sequence"/>
</dbReference>
<sequence>MPVFVEEASSLRDSRVNPPHITPLPRLSPAAPFPNDVNERYEVVVVGSGPAGIMTAVLLARYGITSVLTVDEKSEQLHSGQADGIQPRTLEVLQSLDLAHEVIAQGCLLFEVGFWNPSVDGAGIVRTSFVPDVIVPTRYPHELTIHQGRIERILNEDLKRNGNAVQRDWRVEGWVFDYADEEFPVCVRMRGGNGRERVVRTKYLVGADGAHSVVREGMGLKLVGDHTDHVWGVMDAVVTTDFPDIRKRCAIHSNAGSIMIIPRERVSGGKVLSRIYCQMEDEIERDPALTTTTPADAKSRRQKVSLERIIAQTKRVISPYTIDFGDFDWWAAYQIGQRITPKFSLADANGILRVHIAGDACHTHSPKAGQGMNVSMMDGFNLSWKLAHVLTGLAPNPTALLATYEFERLEIARQLIEFDTQFSSMFSGRIGDTESGLTHDEFVAVFRAGGGFTSGCGIQYQAGLLVSNDESTVITAGPATDSGHLIPGRRVLNVKTVRFADASPRDIHDDMPSTGQYRIVVLLPTRFKSAPETGAAVMTYYASTLLGEFARGAVETVVVFPGTRGGLEWTDFPACVREVSEWLVLGDHSGETYKTWGVDEAVGALVVVRPDGYVGVVAGLEEASEGVVGYLRGVLRGVSRGSPL</sequence>
<organism evidence="7 8">
    <name type="scientific">Discina gigas</name>
    <dbReference type="NCBI Taxonomy" id="1032678"/>
    <lineage>
        <taxon>Eukaryota</taxon>
        <taxon>Fungi</taxon>
        <taxon>Dikarya</taxon>
        <taxon>Ascomycota</taxon>
        <taxon>Pezizomycotina</taxon>
        <taxon>Pezizomycetes</taxon>
        <taxon>Pezizales</taxon>
        <taxon>Discinaceae</taxon>
        <taxon>Discina</taxon>
    </lineage>
</organism>
<evidence type="ECO:0000313" key="7">
    <source>
        <dbReference type="EMBL" id="KAL0638208.1"/>
    </source>
</evidence>
<evidence type="ECO:0000313" key="8">
    <source>
        <dbReference type="Proteomes" id="UP001447188"/>
    </source>
</evidence>
<evidence type="ECO:0000256" key="2">
    <source>
        <dbReference type="ARBA" id="ARBA00022630"/>
    </source>
</evidence>
<dbReference type="Gene3D" id="3.40.30.20">
    <property type="match status" value="1"/>
</dbReference>
<keyword evidence="4" id="KW-0560">Oxidoreductase</keyword>
<dbReference type="SUPFAM" id="SSF51905">
    <property type="entry name" value="FAD/NAD(P)-binding domain"/>
    <property type="match status" value="1"/>
</dbReference>